<dbReference type="AlphaFoldDB" id="A0A1Y2BG10"/>
<evidence type="ECO:0000259" key="1">
    <source>
        <dbReference type="Pfam" id="PF04321"/>
    </source>
</evidence>
<evidence type="ECO:0000313" key="2">
    <source>
        <dbReference type="EMBL" id="ORY33749.1"/>
    </source>
</evidence>
<dbReference type="UniPathway" id="UPA00315">
    <property type="reaction ID" value="UER00080"/>
</dbReference>
<dbReference type="InParanoid" id="A0A1Y2BG10"/>
<accession>A0A1Y2BG10</accession>
<dbReference type="InterPro" id="IPR005913">
    <property type="entry name" value="dTDP_dehydrorham_reduct"/>
</dbReference>
<dbReference type="FunFam" id="3.40.50.720:FF:000357">
    <property type="entry name" value="Methionine adenosyltransferase 2 subunit beta"/>
    <property type="match status" value="1"/>
</dbReference>
<keyword evidence="3" id="KW-1185">Reference proteome</keyword>
<evidence type="ECO:0000313" key="3">
    <source>
        <dbReference type="Proteomes" id="UP000193986"/>
    </source>
</evidence>
<dbReference type="SUPFAM" id="SSF51735">
    <property type="entry name" value="NAD(P)-binding Rossmann-fold domains"/>
    <property type="match status" value="1"/>
</dbReference>
<dbReference type="CDD" id="cd05254">
    <property type="entry name" value="dTDP_HR_like_SDR_e"/>
    <property type="match status" value="1"/>
</dbReference>
<dbReference type="PANTHER" id="PTHR10491:SF4">
    <property type="entry name" value="METHIONINE ADENOSYLTRANSFERASE 2 SUBUNIT BETA"/>
    <property type="match status" value="1"/>
</dbReference>
<dbReference type="GO" id="GO:0048270">
    <property type="term" value="F:methionine adenosyltransferase regulator activity"/>
    <property type="evidence" value="ECO:0007669"/>
    <property type="project" value="TreeGrafter"/>
</dbReference>
<dbReference type="Proteomes" id="UP000193986">
    <property type="component" value="Unassembled WGS sequence"/>
</dbReference>
<dbReference type="GO" id="GO:0006556">
    <property type="term" value="P:S-adenosylmethionine biosynthetic process"/>
    <property type="evidence" value="ECO:0007669"/>
    <property type="project" value="UniProtKB-UniPathway"/>
</dbReference>
<dbReference type="Pfam" id="PF04321">
    <property type="entry name" value="RmlD_sub_bind"/>
    <property type="match status" value="1"/>
</dbReference>
<dbReference type="GO" id="GO:0048269">
    <property type="term" value="C:methionine adenosyltransferase complex"/>
    <property type="evidence" value="ECO:0007669"/>
    <property type="project" value="TreeGrafter"/>
</dbReference>
<comment type="caution">
    <text evidence="2">The sequence shown here is derived from an EMBL/GenBank/DDBJ whole genome shotgun (WGS) entry which is preliminary data.</text>
</comment>
<feature type="domain" description="RmlD-like substrate binding" evidence="1">
    <location>
        <begin position="5"/>
        <end position="286"/>
    </location>
</feature>
<gene>
    <name evidence="2" type="ORF">BCR39DRAFT_519029</name>
</gene>
<dbReference type="STRING" id="71784.A0A1Y2BG10"/>
<name>A0A1Y2BG10_9TREE</name>
<protein>
    <recommendedName>
        <fullName evidence="1">RmlD-like substrate binding domain-containing protein</fullName>
    </recommendedName>
</protein>
<proteinExistence type="predicted"/>
<sequence length="308" mass="34154">MVNKHVVITGASGLLGRAVVEKFRQGGDEVSALAWSRADKDTSYTKLDLMDTASVDKFFEQHEVDVVVHCAAERRPDVAEADPAKAAKINSAVPAHLAELARKYKFTLIFISTDYVFNGRNPPYEVDAAPDPLQAYGHQKRDGEIAVLDQRSKGAKATVLRVPVLYGKTEYNAESAVNLLRDVVQDQSGKQYKMDAYQKRYPTNVLDVGRVLFDLAHIDKPLPAILHYTSPAPAMTKYDMCTIIAKYLHLPINHIMPQTEKPTGPGTTERPEDCTLSTTALSDFGIDTREDQVFEQWWSKEIGSGAEA</sequence>
<dbReference type="InterPro" id="IPR036291">
    <property type="entry name" value="NAD(P)-bd_dom_sf"/>
</dbReference>
<dbReference type="EMBL" id="MCFC01000005">
    <property type="protein sequence ID" value="ORY33749.1"/>
    <property type="molecule type" value="Genomic_DNA"/>
</dbReference>
<organism evidence="2 3">
    <name type="scientific">Naematelia encephala</name>
    <dbReference type="NCBI Taxonomy" id="71784"/>
    <lineage>
        <taxon>Eukaryota</taxon>
        <taxon>Fungi</taxon>
        <taxon>Dikarya</taxon>
        <taxon>Basidiomycota</taxon>
        <taxon>Agaricomycotina</taxon>
        <taxon>Tremellomycetes</taxon>
        <taxon>Tremellales</taxon>
        <taxon>Naemateliaceae</taxon>
        <taxon>Naematelia</taxon>
    </lineage>
</organism>
<dbReference type="Gene3D" id="3.40.50.720">
    <property type="entry name" value="NAD(P)-binding Rossmann-like Domain"/>
    <property type="match status" value="1"/>
</dbReference>
<dbReference type="InterPro" id="IPR029903">
    <property type="entry name" value="RmlD-like-bd"/>
</dbReference>
<dbReference type="PANTHER" id="PTHR10491">
    <property type="entry name" value="DTDP-4-DEHYDRORHAMNOSE REDUCTASE"/>
    <property type="match status" value="1"/>
</dbReference>
<reference evidence="2 3" key="1">
    <citation type="submission" date="2016-07" db="EMBL/GenBank/DDBJ databases">
        <title>Pervasive Adenine N6-methylation of Active Genes in Fungi.</title>
        <authorList>
            <consortium name="DOE Joint Genome Institute"/>
            <person name="Mondo S.J."/>
            <person name="Dannebaum R.O."/>
            <person name="Kuo R.C."/>
            <person name="Labutti K."/>
            <person name="Haridas S."/>
            <person name="Kuo A."/>
            <person name="Salamov A."/>
            <person name="Ahrendt S.R."/>
            <person name="Lipzen A."/>
            <person name="Sullivan W."/>
            <person name="Andreopoulos W.B."/>
            <person name="Clum A."/>
            <person name="Lindquist E."/>
            <person name="Daum C."/>
            <person name="Ramamoorthy G.K."/>
            <person name="Gryganskyi A."/>
            <person name="Culley D."/>
            <person name="Magnuson J.K."/>
            <person name="James T.Y."/>
            <person name="O'Malley M.A."/>
            <person name="Stajich J.E."/>
            <person name="Spatafora J.W."/>
            <person name="Visel A."/>
            <person name="Grigoriev I.V."/>
        </authorList>
    </citation>
    <scope>NUCLEOTIDE SEQUENCE [LARGE SCALE GENOMIC DNA]</scope>
    <source>
        <strain evidence="2 3">68-887.2</strain>
    </source>
</reference>
<dbReference type="OrthoDB" id="6235964at2759"/>